<dbReference type="Pfam" id="PF00108">
    <property type="entry name" value="Thiolase_N"/>
    <property type="match status" value="1"/>
</dbReference>
<keyword evidence="3" id="KW-0808">Transferase</keyword>
<dbReference type="GO" id="GO:0003985">
    <property type="term" value="F:acetyl-CoA C-acetyltransferase activity"/>
    <property type="evidence" value="ECO:0007669"/>
    <property type="project" value="UniProtKB-EC"/>
</dbReference>
<dbReference type="Pfam" id="PF22691">
    <property type="entry name" value="Thiolase_C_1"/>
    <property type="match status" value="1"/>
</dbReference>
<dbReference type="CDD" id="cd00829">
    <property type="entry name" value="SCP-x_thiolase"/>
    <property type="match status" value="1"/>
</dbReference>
<dbReference type="AlphaFoldDB" id="A0A7R6PM30"/>
<dbReference type="SUPFAM" id="SSF53901">
    <property type="entry name" value="Thiolase-like"/>
    <property type="match status" value="1"/>
</dbReference>
<accession>A0A7R6PM30</accession>
<organism evidence="3 4">
    <name type="scientific">Thermotomaculum hydrothermale</name>
    <dbReference type="NCBI Taxonomy" id="981385"/>
    <lineage>
        <taxon>Bacteria</taxon>
        <taxon>Pseudomonadati</taxon>
        <taxon>Acidobacteriota</taxon>
        <taxon>Holophagae</taxon>
        <taxon>Thermotomaculales</taxon>
        <taxon>Thermotomaculaceae</taxon>
        <taxon>Thermotomaculum</taxon>
    </lineage>
</organism>
<dbReference type="NCBIfam" id="NF005704">
    <property type="entry name" value="PRK07516.1"/>
    <property type="match status" value="1"/>
</dbReference>
<dbReference type="KEGG" id="thyd:TTHT_1064"/>
<feature type="domain" description="Thiolase N-terminal" evidence="1">
    <location>
        <begin position="3"/>
        <end position="232"/>
    </location>
</feature>
<dbReference type="EC" id="2.3.1.9" evidence="3"/>
<dbReference type="PIRSF" id="PIRSF000429">
    <property type="entry name" value="Ac-CoA_Ac_transf"/>
    <property type="match status" value="1"/>
</dbReference>
<evidence type="ECO:0000313" key="3">
    <source>
        <dbReference type="EMBL" id="BBB32602.1"/>
    </source>
</evidence>
<dbReference type="PANTHER" id="PTHR42870:SF6">
    <property type="entry name" value="ACETYL-COA C-ACYLTRANSFERASE"/>
    <property type="match status" value="1"/>
</dbReference>
<dbReference type="Proteomes" id="UP000595564">
    <property type="component" value="Chromosome"/>
</dbReference>
<evidence type="ECO:0000313" key="4">
    <source>
        <dbReference type="Proteomes" id="UP000595564"/>
    </source>
</evidence>
<reference evidence="3 4" key="1">
    <citation type="journal article" date="2012" name="Extremophiles">
        <title>Thermotomaculum hydrothermale gen. nov., sp. nov., a novel heterotrophic thermophile within the phylum Acidobacteria from a deep-sea hydrothermal vent chimney in the Southern Okinawa Trough.</title>
        <authorList>
            <person name="Izumi H."/>
            <person name="Nunoura T."/>
            <person name="Miyazaki M."/>
            <person name="Mino S."/>
            <person name="Toki T."/>
            <person name="Takai K."/>
            <person name="Sako Y."/>
            <person name="Sawabe T."/>
            <person name="Nakagawa S."/>
        </authorList>
    </citation>
    <scope>NUCLEOTIDE SEQUENCE [LARGE SCALE GENOMIC DNA]</scope>
    <source>
        <strain evidence="3 4">AC55</strain>
    </source>
</reference>
<dbReference type="InterPro" id="IPR016039">
    <property type="entry name" value="Thiolase-like"/>
</dbReference>
<dbReference type="EMBL" id="AP017470">
    <property type="protein sequence ID" value="BBB32602.1"/>
    <property type="molecule type" value="Genomic_DNA"/>
</dbReference>
<dbReference type="InterPro" id="IPR020616">
    <property type="entry name" value="Thiolase_N"/>
</dbReference>
<keyword evidence="4" id="KW-1185">Reference proteome</keyword>
<feature type="domain" description="Thiolase C-terminal" evidence="2">
    <location>
        <begin position="253"/>
        <end position="393"/>
    </location>
</feature>
<keyword evidence="3" id="KW-0012">Acyltransferase</keyword>
<name>A0A7R6PM30_9BACT</name>
<dbReference type="InterPro" id="IPR002155">
    <property type="entry name" value="Thiolase"/>
</dbReference>
<evidence type="ECO:0000259" key="1">
    <source>
        <dbReference type="Pfam" id="PF00108"/>
    </source>
</evidence>
<dbReference type="InterPro" id="IPR055140">
    <property type="entry name" value="Thiolase_C_2"/>
</dbReference>
<dbReference type="PANTHER" id="PTHR42870">
    <property type="entry name" value="ACETYL-COA C-ACETYLTRANSFERASE"/>
    <property type="match status" value="1"/>
</dbReference>
<proteinExistence type="predicted"/>
<gene>
    <name evidence="3" type="ORF">TTHT_1064</name>
</gene>
<evidence type="ECO:0000259" key="2">
    <source>
        <dbReference type="Pfam" id="PF22691"/>
    </source>
</evidence>
<dbReference type="Gene3D" id="3.40.47.10">
    <property type="match status" value="1"/>
</dbReference>
<dbReference type="RefSeq" id="WP_201328955.1">
    <property type="nucleotide sequence ID" value="NZ_AP017470.1"/>
</dbReference>
<protein>
    <submittedName>
        <fullName evidence="3">Acetyl-CoA C-acetyltransferase</fullName>
        <ecNumber evidence="3">2.3.1.9</ecNumber>
    </submittedName>
</protein>
<sequence>MSVVVIGTGHTKFGKLKEKTLYDLIVDAGKEAIEDSRIEPKDIGAIFVASYDSGGFNNQGHLGPIALEIHPDLRFKPTTRLESACASGSAAILMAMNAIEAGMVDYALVIGVEKMTSLPTSGVTKVLATGSHWPTEGEKGMTFPGLFAEYAKGYMAHHGYSLDELRVSLAKISAKNHKNALENPLAQLPLDITYEDILNTPDEKNPIIAEPLRLYDCSLISDGAAAMVIARKDKAEKIKENLIEIAAMECATDYLPMSKRPNYEFTAGKVAVKKAYEKAGITVDDLDFAEVHDCFTIAELLAYEALGITKDGEGYKALEEGIVYKDGKLPVNLSGGLKAKGHPVGATGVSMGVIATRQLLGNAIGHQLKDPKIGITFNIGGSAASNYVGIYKRVK</sequence>